<reference evidence="2" key="1">
    <citation type="submission" date="2018-01" db="EMBL/GenBank/DDBJ databases">
        <title>An insight into the sialome of Amazonian anophelines.</title>
        <authorList>
            <person name="Ribeiro J.M."/>
            <person name="Scarpassa V."/>
            <person name="Calvo E."/>
        </authorList>
    </citation>
    <scope>NUCLEOTIDE SEQUENCE</scope>
    <source>
        <tissue evidence="2">Salivary glands</tissue>
    </source>
</reference>
<protein>
    <submittedName>
        <fullName evidence="2">Putative secreted peptide</fullName>
    </submittedName>
</protein>
<evidence type="ECO:0000256" key="1">
    <source>
        <dbReference type="SAM" id="MobiDB-lite"/>
    </source>
</evidence>
<sequence>MRCLVMLTISAQMRMVVPVEMVAVSVTSWTIWRMSSVSKNRRRNDREIDREAGVVAVAETVIVAHRTRKAIRIDWHAGRNRRNQSRSRNQFRRHESTWKSPVL</sequence>
<feature type="region of interest" description="Disordered" evidence="1">
    <location>
        <begin position="75"/>
        <end position="103"/>
    </location>
</feature>
<feature type="compositionally biased region" description="Basic residues" evidence="1">
    <location>
        <begin position="78"/>
        <end position="91"/>
    </location>
</feature>
<evidence type="ECO:0000313" key="2">
    <source>
        <dbReference type="EMBL" id="MBW31904.1"/>
    </source>
</evidence>
<organism evidence="2">
    <name type="scientific">Anopheles braziliensis</name>
    <dbReference type="NCBI Taxonomy" id="58242"/>
    <lineage>
        <taxon>Eukaryota</taxon>
        <taxon>Metazoa</taxon>
        <taxon>Ecdysozoa</taxon>
        <taxon>Arthropoda</taxon>
        <taxon>Hexapoda</taxon>
        <taxon>Insecta</taxon>
        <taxon>Pterygota</taxon>
        <taxon>Neoptera</taxon>
        <taxon>Endopterygota</taxon>
        <taxon>Diptera</taxon>
        <taxon>Nematocera</taxon>
        <taxon>Culicoidea</taxon>
        <taxon>Culicidae</taxon>
        <taxon>Anophelinae</taxon>
        <taxon>Anopheles</taxon>
    </lineage>
</organism>
<proteinExistence type="predicted"/>
<dbReference type="EMBL" id="GGFM01011153">
    <property type="protein sequence ID" value="MBW31904.1"/>
    <property type="molecule type" value="Transcribed_RNA"/>
</dbReference>
<accession>A0A2M3ZTL3</accession>
<name>A0A2M3ZTL3_9DIPT</name>
<dbReference type="AlphaFoldDB" id="A0A2M3ZTL3"/>